<feature type="region of interest" description="Disordered" evidence="1">
    <location>
        <begin position="199"/>
        <end position="226"/>
    </location>
</feature>
<name>A0ABP9FX20_9ACTN</name>
<keyword evidence="2" id="KW-0547">Nucleotide-binding</keyword>
<dbReference type="PANTHER" id="PTHR30121">
    <property type="entry name" value="UNCHARACTERIZED PROTEIN YJGR-RELATED"/>
    <property type="match status" value="1"/>
</dbReference>
<keyword evidence="3" id="KW-1185">Reference proteome</keyword>
<dbReference type="InterPro" id="IPR027417">
    <property type="entry name" value="P-loop_NTPase"/>
</dbReference>
<protein>
    <submittedName>
        <fullName evidence="2">ATP-binding protein</fullName>
    </submittedName>
</protein>
<reference evidence="3" key="1">
    <citation type="journal article" date="2019" name="Int. J. Syst. Evol. Microbiol.">
        <title>The Global Catalogue of Microorganisms (GCM) 10K type strain sequencing project: providing services to taxonomists for standard genome sequencing and annotation.</title>
        <authorList>
            <consortium name="The Broad Institute Genomics Platform"/>
            <consortium name="The Broad Institute Genome Sequencing Center for Infectious Disease"/>
            <person name="Wu L."/>
            <person name="Ma J."/>
        </authorList>
    </citation>
    <scope>NUCLEOTIDE SEQUENCE [LARGE SCALE GENOMIC DNA]</scope>
    <source>
        <strain evidence="3">JCM 19125</strain>
    </source>
</reference>
<organism evidence="2 3">
    <name type="scientific">Tessaracoccus lubricantis</name>
    <dbReference type="NCBI Taxonomy" id="545543"/>
    <lineage>
        <taxon>Bacteria</taxon>
        <taxon>Bacillati</taxon>
        <taxon>Actinomycetota</taxon>
        <taxon>Actinomycetes</taxon>
        <taxon>Propionibacteriales</taxon>
        <taxon>Propionibacteriaceae</taxon>
        <taxon>Tessaracoccus</taxon>
    </lineage>
</organism>
<dbReference type="RefSeq" id="WP_345584532.1">
    <property type="nucleotide sequence ID" value="NZ_BAABLV010000066.1"/>
</dbReference>
<gene>
    <name evidence="2" type="ORF">GCM10025789_31100</name>
</gene>
<evidence type="ECO:0000313" key="2">
    <source>
        <dbReference type="EMBL" id="GAA4909660.1"/>
    </source>
</evidence>
<dbReference type="PANTHER" id="PTHR30121:SF6">
    <property type="entry name" value="SLR6007 PROTEIN"/>
    <property type="match status" value="1"/>
</dbReference>
<dbReference type="GO" id="GO:0005524">
    <property type="term" value="F:ATP binding"/>
    <property type="evidence" value="ECO:0007669"/>
    <property type="project" value="UniProtKB-KW"/>
</dbReference>
<dbReference type="InterPro" id="IPR051162">
    <property type="entry name" value="T4SS_component"/>
</dbReference>
<feature type="compositionally biased region" description="Basic and acidic residues" evidence="1">
    <location>
        <begin position="216"/>
        <end position="226"/>
    </location>
</feature>
<evidence type="ECO:0000256" key="1">
    <source>
        <dbReference type="SAM" id="MobiDB-lite"/>
    </source>
</evidence>
<accession>A0ABP9FX20</accession>
<dbReference type="Gene3D" id="3.40.50.300">
    <property type="entry name" value="P-loop containing nucleotide triphosphate hydrolases"/>
    <property type="match status" value="2"/>
</dbReference>
<dbReference type="Pfam" id="PF12846">
    <property type="entry name" value="AAA_10"/>
    <property type="match status" value="1"/>
</dbReference>
<comment type="caution">
    <text evidence="2">The sequence shown here is derived from an EMBL/GenBank/DDBJ whole genome shotgun (WGS) entry which is preliminary data.</text>
</comment>
<dbReference type="Proteomes" id="UP001501521">
    <property type="component" value="Unassembled WGS sequence"/>
</dbReference>
<sequence length="837" mass="91887">MKIPTIALYDNLRFTASGQVWADFLLTGVNYGLRAPDEKERVRLLHQALFRSLPGESLMLGLCSTLDPHQVVDRMLDGLDPEQCPDWVAECEATLDTIETLRPGYRIFWLSVPLSNEGSTMSTTFKAARTNIESALGLPVVKPSTQQLKAAAMKAKQISEEIPAPFRPTPATPAQMVWLHQHMIDRGLYLDGLLPQSGPSNLPKGRSALQAPLLDEGGRTDDEKKTSFHPLKRRYLKIQSPAPGDEDAASYQAMLMVSDVPDGELPFPGGEMLGRLDECGLSVDWAMRLTVRSSSEVLRSNQRALETLNEQFNQREGELSHGVSALDRHASDLSEYAALMESNKLEVECQATFILSVAAADPDDVRAQARALAGWFSEAGYKLSQPVGYQQEMWWQCHPGVPTSAMTREYAQLTTSEALSAMVPLSTAHVGDNAGTLLAISINNGPMLDEHTPCGSSPLIFHDPDGSTDRNVSGSTAYIGDLGSGKSFALKKEAGAILDRGGRVIVTDRTNMGEWAVWADALADPRIVDVSQPQWSLDPLRIFDPATGSRVAQSFLTPLLDIAPTSAQGVLLSEVLETDYLKTHGITGFGSLVNHLADDCTIAGAKELARLIRVFSRKDLGRVVFDEQLPALNLDHPIIVVRTHQLTLPKRSELDHEHLFRQMGLEKLFGRAVFALITSIAKHECFSNRDQLAAFVVDEAHAVTSSTEGTNELVDFIRDGRKHRAVVYLGSHDPDEDFPSETMRGLIPFRVLMRHKDKTLAQNGLRWLDLDHTDQDLIELVTKDTSPQLGDDVPVQRRGECLIRDASGAVGRARILPPALTSRDQAARTGGRKDRAA</sequence>
<dbReference type="EMBL" id="BAABLV010000066">
    <property type="protein sequence ID" value="GAA4909660.1"/>
    <property type="molecule type" value="Genomic_DNA"/>
</dbReference>
<keyword evidence="2" id="KW-0067">ATP-binding</keyword>
<evidence type="ECO:0000313" key="3">
    <source>
        <dbReference type="Proteomes" id="UP001501521"/>
    </source>
</evidence>
<proteinExistence type="predicted"/>
<dbReference type="SUPFAM" id="SSF52540">
    <property type="entry name" value="P-loop containing nucleoside triphosphate hydrolases"/>
    <property type="match status" value="1"/>
</dbReference>